<comment type="caution">
    <text evidence="1">The sequence shown here is derived from an EMBL/GenBank/DDBJ whole genome shotgun (WGS) entry which is preliminary data.</text>
</comment>
<dbReference type="Proteomes" id="UP001497535">
    <property type="component" value="Unassembled WGS sequence"/>
</dbReference>
<reference evidence="1" key="1">
    <citation type="submission" date="2023-11" db="EMBL/GenBank/DDBJ databases">
        <authorList>
            <person name="Poullet M."/>
        </authorList>
    </citation>
    <scope>NUCLEOTIDE SEQUENCE</scope>
    <source>
        <strain evidence="1">E1834</strain>
    </source>
</reference>
<protein>
    <submittedName>
        <fullName evidence="1">Uncharacterized protein</fullName>
    </submittedName>
</protein>
<proteinExistence type="predicted"/>
<organism evidence="1 2">
    <name type="scientific">Meloidogyne enterolobii</name>
    <name type="common">Root-knot nematode worm</name>
    <name type="synonym">Meloidogyne mayaguensis</name>
    <dbReference type="NCBI Taxonomy" id="390850"/>
    <lineage>
        <taxon>Eukaryota</taxon>
        <taxon>Metazoa</taxon>
        <taxon>Ecdysozoa</taxon>
        <taxon>Nematoda</taxon>
        <taxon>Chromadorea</taxon>
        <taxon>Rhabditida</taxon>
        <taxon>Tylenchina</taxon>
        <taxon>Tylenchomorpha</taxon>
        <taxon>Tylenchoidea</taxon>
        <taxon>Meloidogynidae</taxon>
        <taxon>Meloidogyninae</taxon>
        <taxon>Meloidogyne</taxon>
    </lineage>
</organism>
<gene>
    <name evidence="1" type="ORF">MENTE1834_LOCUS30763</name>
</gene>
<name>A0ACB0ZWT2_MELEN</name>
<evidence type="ECO:0000313" key="1">
    <source>
        <dbReference type="EMBL" id="CAK5083424.1"/>
    </source>
</evidence>
<dbReference type="EMBL" id="CAVMJV010000050">
    <property type="protein sequence ID" value="CAK5083424.1"/>
    <property type="molecule type" value="Genomic_DNA"/>
</dbReference>
<keyword evidence="2" id="KW-1185">Reference proteome</keyword>
<evidence type="ECO:0000313" key="2">
    <source>
        <dbReference type="Proteomes" id="UP001497535"/>
    </source>
</evidence>
<accession>A0ACB0ZWT2</accession>
<sequence>MLQSSHQDVPLIRGLLYFHVSNLLTFQKGFVRGLLKVLCCAKNYSKLDKMLGEASYEKSLDNLLKVFLIIFHK</sequence>